<name>A0A5A5TA28_9CHLR</name>
<organism evidence="2 3">
    <name type="scientific">Dictyobacter arantiisoli</name>
    <dbReference type="NCBI Taxonomy" id="2014874"/>
    <lineage>
        <taxon>Bacteria</taxon>
        <taxon>Bacillati</taxon>
        <taxon>Chloroflexota</taxon>
        <taxon>Ktedonobacteria</taxon>
        <taxon>Ktedonobacterales</taxon>
        <taxon>Dictyobacteraceae</taxon>
        <taxon>Dictyobacter</taxon>
    </lineage>
</organism>
<reference evidence="2 3" key="1">
    <citation type="submission" date="2019-01" db="EMBL/GenBank/DDBJ databases">
        <title>Draft genome sequence of Dictyobacter sp. Uno17.</title>
        <authorList>
            <person name="Wang C.M."/>
            <person name="Zheng Y."/>
            <person name="Sakai Y."/>
            <person name="Abe K."/>
            <person name="Yokota A."/>
            <person name="Yabe S."/>
        </authorList>
    </citation>
    <scope>NUCLEOTIDE SEQUENCE [LARGE SCALE GENOMIC DNA]</scope>
    <source>
        <strain evidence="2 3">Uno17</strain>
    </source>
</reference>
<protein>
    <recommendedName>
        <fullName evidence="4">HEAT repeat domain-containing protein</fullName>
    </recommendedName>
</protein>
<dbReference type="SUPFAM" id="SSF48371">
    <property type="entry name" value="ARM repeat"/>
    <property type="match status" value="1"/>
</dbReference>
<dbReference type="AlphaFoldDB" id="A0A5A5TA28"/>
<evidence type="ECO:0008006" key="4">
    <source>
        <dbReference type="Google" id="ProtNLM"/>
    </source>
</evidence>
<dbReference type="Gene3D" id="1.25.10.10">
    <property type="entry name" value="Leucine-rich Repeat Variant"/>
    <property type="match status" value="2"/>
</dbReference>
<keyword evidence="3" id="KW-1185">Reference proteome</keyword>
<accession>A0A5A5TA28</accession>
<dbReference type="OrthoDB" id="3464935at2"/>
<feature type="compositionally biased region" description="Polar residues" evidence="1">
    <location>
        <begin position="1"/>
        <end position="11"/>
    </location>
</feature>
<feature type="compositionally biased region" description="Pro residues" evidence="1">
    <location>
        <begin position="18"/>
        <end position="27"/>
    </location>
</feature>
<dbReference type="InterPro" id="IPR011989">
    <property type="entry name" value="ARM-like"/>
</dbReference>
<feature type="region of interest" description="Disordered" evidence="1">
    <location>
        <begin position="1"/>
        <end position="46"/>
    </location>
</feature>
<dbReference type="InterPro" id="IPR004155">
    <property type="entry name" value="PBS_lyase_HEAT"/>
</dbReference>
<dbReference type="SMART" id="SM00567">
    <property type="entry name" value="EZ_HEAT"/>
    <property type="match status" value="3"/>
</dbReference>
<gene>
    <name evidence="2" type="ORF">KDI_16790</name>
</gene>
<proteinExistence type="predicted"/>
<dbReference type="InterPro" id="IPR016024">
    <property type="entry name" value="ARM-type_fold"/>
</dbReference>
<evidence type="ECO:0000313" key="3">
    <source>
        <dbReference type="Proteomes" id="UP000322530"/>
    </source>
</evidence>
<evidence type="ECO:0000256" key="1">
    <source>
        <dbReference type="SAM" id="MobiDB-lite"/>
    </source>
</evidence>
<comment type="caution">
    <text evidence="2">The sequence shown here is derived from an EMBL/GenBank/DDBJ whole genome shotgun (WGS) entry which is preliminary data.</text>
</comment>
<dbReference type="RefSeq" id="WP_149401110.1">
    <property type="nucleotide sequence ID" value="NZ_BIXY01000018.1"/>
</dbReference>
<dbReference type="Proteomes" id="UP000322530">
    <property type="component" value="Unassembled WGS sequence"/>
</dbReference>
<evidence type="ECO:0000313" key="2">
    <source>
        <dbReference type="EMBL" id="GCF08115.1"/>
    </source>
</evidence>
<sequence>MMSNTDPSAQRFQDMPLELPPTSPPPSSAVETPPIGETPPQELAHQAADGHRGAAWRFMIWILKNDPRAVVAVSSMDDDRLAEHLLEFIALGTWAQKPFVVPLPLRSAYTRTRLRTLFMPGAGMDSDRAQRVLLAGLHDYRPLMRANAAYILGQVGKRSVVPDLIAALRDPITAVRMQAAKALGYTGDPEAVAPLLGAFPRADEHMGSLIFHSLVQLGSVAVPGIIEASTHNSAWIRWYCIRALGEINDERALPTLAQALNDTDHGVAWMAAKNLPPFGPRCVKPILQALMAKEPSPWLAETAGYVFHQLYQRYGRLKPYLSPLVEELNSTTFHRMTGLLAWQTLEKLEADHILSLTLQELAHES</sequence>
<dbReference type="PANTHER" id="PTHR12697:SF5">
    <property type="entry name" value="DEOXYHYPUSINE HYDROXYLASE"/>
    <property type="match status" value="1"/>
</dbReference>
<dbReference type="Pfam" id="PF13646">
    <property type="entry name" value="HEAT_2"/>
    <property type="match status" value="2"/>
</dbReference>
<dbReference type="EMBL" id="BIXY01000018">
    <property type="protein sequence ID" value="GCF08115.1"/>
    <property type="molecule type" value="Genomic_DNA"/>
</dbReference>
<dbReference type="PANTHER" id="PTHR12697">
    <property type="entry name" value="PBS LYASE HEAT-LIKE PROTEIN"/>
    <property type="match status" value="1"/>
</dbReference>
<dbReference type="GO" id="GO:0016491">
    <property type="term" value="F:oxidoreductase activity"/>
    <property type="evidence" value="ECO:0007669"/>
    <property type="project" value="TreeGrafter"/>
</dbReference>